<feature type="domain" description="Pacifastin" evidence="5">
    <location>
        <begin position="92"/>
        <end position="126"/>
    </location>
</feature>
<organism evidence="6 7">
    <name type="scientific">Candidatus Uhrbacteria bacterium GW2011_GWC1_41_20</name>
    <dbReference type="NCBI Taxonomy" id="1618983"/>
    <lineage>
        <taxon>Bacteria</taxon>
        <taxon>Candidatus Uhriibacteriota</taxon>
    </lineage>
</organism>
<comment type="subcellular location">
    <subcellularLocation>
        <location evidence="1">Secreted</location>
    </subcellularLocation>
</comment>
<keyword evidence="3" id="KW-1015">Disulfide bond</keyword>
<dbReference type="GO" id="GO:0005576">
    <property type="term" value="C:extracellular region"/>
    <property type="evidence" value="ECO:0007669"/>
    <property type="project" value="UniProtKB-SubCell"/>
</dbReference>
<dbReference type="SUPFAM" id="SSF57283">
    <property type="entry name" value="PMP inhibitors"/>
    <property type="match status" value="1"/>
</dbReference>
<dbReference type="InterPro" id="IPR008037">
    <property type="entry name" value="Pacifastin_dom"/>
</dbReference>
<comment type="caution">
    <text evidence="6">The sequence shown here is derived from an EMBL/GenBank/DDBJ whole genome shotgun (WGS) entry which is preliminary data.</text>
</comment>
<accession>A0A0G0YFD8</accession>
<evidence type="ECO:0000256" key="1">
    <source>
        <dbReference type="ARBA" id="ARBA00004613"/>
    </source>
</evidence>
<proteinExistence type="predicted"/>
<dbReference type="EMBL" id="LCAW01000011">
    <property type="protein sequence ID" value="KKR99052.1"/>
    <property type="molecule type" value="Genomic_DNA"/>
</dbReference>
<keyword evidence="2" id="KW-0964">Secreted</keyword>
<keyword evidence="4" id="KW-0472">Membrane</keyword>
<protein>
    <recommendedName>
        <fullName evidence="5">Pacifastin domain-containing protein</fullName>
    </recommendedName>
</protein>
<dbReference type="AlphaFoldDB" id="A0A0G0YFD8"/>
<reference evidence="6 7" key="1">
    <citation type="journal article" date="2015" name="Nature">
        <title>rRNA introns, odd ribosomes, and small enigmatic genomes across a large radiation of phyla.</title>
        <authorList>
            <person name="Brown C.T."/>
            <person name="Hug L.A."/>
            <person name="Thomas B.C."/>
            <person name="Sharon I."/>
            <person name="Castelle C.J."/>
            <person name="Singh A."/>
            <person name="Wilkins M.J."/>
            <person name="Williams K.H."/>
            <person name="Banfield J.F."/>
        </authorList>
    </citation>
    <scope>NUCLEOTIDE SEQUENCE [LARGE SCALE GENOMIC DNA]</scope>
</reference>
<evidence type="ECO:0000256" key="4">
    <source>
        <dbReference type="SAM" id="Phobius"/>
    </source>
</evidence>
<feature type="transmembrane region" description="Helical" evidence="4">
    <location>
        <begin position="6"/>
        <end position="28"/>
    </location>
</feature>
<evidence type="ECO:0000313" key="7">
    <source>
        <dbReference type="Proteomes" id="UP000033930"/>
    </source>
</evidence>
<evidence type="ECO:0000256" key="2">
    <source>
        <dbReference type="ARBA" id="ARBA00022525"/>
    </source>
</evidence>
<keyword evidence="4" id="KW-1133">Transmembrane helix</keyword>
<evidence type="ECO:0000313" key="6">
    <source>
        <dbReference type="EMBL" id="KKR99052.1"/>
    </source>
</evidence>
<dbReference type="Pfam" id="PF05375">
    <property type="entry name" value="Pacifastin_I"/>
    <property type="match status" value="1"/>
</dbReference>
<evidence type="ECO:0000256" key="3">
    <source>
        <dbReference type="ARBA" id="ARBA00023157"/>
    </source>
</evidence>
<dbReference type="InterPro" id="IPR036201">
    <property type="entry name" value="Pacifastin_dom_sf"/>
</dbReference>
<sequence>MTKQTQIIFAVSIIVALVLGWTAGQWYGAHRVERQMDRTLEAFEDYMDEYTRDNGMLDDGDIIDLSDLEDLSRNIIDNMPVPYNDIFCDYDGVSILAGDTYYDGCNWCSCQDNGAVLCTERACENQ</sequence>
<gene>
    <name evidence="6" type="ORF">UU50_C0011G0031</name>
</gene>
<name>A0A0G0YFD8_9BACT</name>
<evidence type="ECO:0000259" key="5">
    <source>
        <dbReference type="PROSITE" id="PS51446"/>
    </source>
</evidence>
<keyword evidence="4" id="KW-0812">Transmembrane</keyword>
<dbReference type="GO" id="GO:0030414">
    <property type="term" value="F:peptidase inhibitor activity"/>
    <property type="evidence" value="ECO:0007669"/>
    <property type="project" value="InterPro"/>
</dbReference>
<dbReference type="PROSITE" id="PS51446">
    <property type="entry name" value="PACIFASTIN"/>
    <property type="match status" value="1"/>
</dbReference>
<dbReference type="Proteomes" id="UP000033930">
    <property type="component" value="Unassembled WGS sequence"/>
</dbReference>